<comment type="caution">
    <text evidence="9">The sequence shown here is derived from an EMBL/GenBank/DDBJ whole genome shotgun (WGS) entry which is preliminary data.</text>
</comment>
<sequence length="579" mass="62644">MPGSSKKPGRDFSIAVPLAVAFLLLAGLWIIYQNERTYRQEQERAAHVQAEILAASVTAALDFNDRLAAQEAVQALGANPQVQMAGIYDGKGLLFAGYHRATASLPTSLSKVATSEGMVAVTTPVTRGGTQIGSIYLGGTIDPLSRRLSRYAMVALLVLMTSLVLGVLGYGQYALRRANRALEQQTVSLAKTNRQLELEIEERGRTEEQLRQAQKMQALGQLTGGIAHDFNNLLTVIQGSADLLRRPELKEDKRLRFANAIMEAATRAALLTGQLLAFARRQPLRPEAVDLNQRIHNMMTMLENTLGAGITISARLDQQLSPIEVDPGQLEVALLNIFVNARDAMPDGGTITICTNNVEKDEAMGGEGRAVAVTIQDTGRGIDPELRDRVFEPFFTTKTVGKGTGLGLSQVYGFTAQSGGTVKLTSEPDKGTAISMLFPASTRLPSVEQHQGNELNTVKGTGRILLVEDNEEVGNFAETLLDELGYAVVRARNGVEAMECAQDDTAFDLVFTDVVMPGMTGLELAAKLKQRHPRLPVVLTTGYSDRIVSAGAEGYPLICKPYRLEALAATLEKALPERQ</sequence>
<evidence type="ECO:0000259" key="8">
    <source>
        <dbReference type="PROSITE" id="PS50110"/>
    </source>
</evidence>
<evidence type="ECO:0000259" key="7">
    <source>
        <dbReference type="PROSITE" id="PS50109"/>
    </source>
</evidence>
<keyword evidence="9" id="KW-0418">Kinase</keyword>
<dbReference type="SMART" id="SM00448">
    <property type="entry name" value="REC"/>
    <property type="match status" value="1"/>
</dbReference>
<keyword evidence="6" id="KW-0472">Membrane</keyword>
<evidence type="ECO:0000256" key="5">
    <source>
        <dbReference type="SAM" id="Coils"/>
    </source>
</evidence>
<feature type="coiled-coil region" evidence="5">
    <location>
        <begin position="175"/>
        <end position="216"/>
    </location>
</feature>
<dbReference type="RefSeq" id="WP_184474637.1">
    <property type="nucleotide sequence ID" value="NZ_JACHOV010000003.1"/>
</dbReference>
<proteinExistence type="predicted"/>
<feature type="domain" description="Response regulatory" evidence="8">
    <location>
        <begin position="463"/>
        <end position="575"/>
    </location>
</feature>
<dbReference type="SMART" id="SM00388">
    <property type="entry name" value="HisKA"/>
    <property type="match status" value="1"/>
</dbReference>
<keyword evidence="6" id="KW-0812">Transmembrane</keyword>
<dbReference type="Pfam" id="PF02518">
    <property type="entry name" value="HATPase_c"/>
    <property type="match status" value="1"/>
</dbReference>
<dbReference type="PANTHER" id="PTHR43065">
    <property type="entry name" value="SENSOR HISTIDINE KINASE"/>
    <property type="match status" value="1"/>
</dbReference>
<gene>
    <name evidence="9" type="ORF">HNQ99_001109</name>
</gene>
<dbReference type="InterPro" id="IPR003661">
    <property type="entry name" value="HisK_dim/P_dom"/>
</dbReference>
<dbReference type="Gene3D" id="3.40.50.2300">
    <property type="match status" value="1"/>
</dbReference>
<keyword evidence="10" id="KW-1185">Reference proteome</keyword>
<dbReference type="PANTHER" id="PTHR43065:SF49">
    <property type="entry name" value="HISTIDINE KINASE"/>
    <property type="match status" value="1"/>
</dbReference>
<dbReference type="PRINTS" id="PR00344">
    <property type="entry name" value="BCTRLSENSOR"/>
</dbReference>
<dbReference type="InterPro" id="IPR005467">
    <property type="entry name" value="His_kinase_dom"/>
</dbReference>
<feature type="transmembrane region" description="Helical" evidence="6">
    <location>
        <begin position="151"/>
        <end position="171"/>
    </location>
</feature>
<dbReference type="Proteomes" id="UP000575068">
    <property type="component" value="Unassembled WGS sequence"/>
</dbReference>
<evidence type="ECO:0000313" key="10">
    <source>
        <dbReference type="Proteomes" id="UP000575068"/>
    </source>
</evidence>
<organism evidence="9 10">
    <name type="scientific">Rhizorhapis suberifaciens</name>
    <name type="common">corky root of lettuce</name>
    <dbReference type="NCBI Taxonomy" id="13656"/>
    <lineage>
        <taxon>Bacteria</taxon>
        <taxon>Pseudomonadati</taxon>
        <taxon>Pseudomonadota</taxon>
        <taxon>Alphaproteobacteria</taxon>
        <taxon>Sphingomonadales</taxon>
        <taxon>Sphingomonadaceae</taxon>
        <taxon>Rhizorhapis</taxon>
    </lineage>
</organism>
<dbReference type="InterPro" id="IPR003594">
    <property type="entry name" value="HATPase_dom"/>
</dbReference>
<dbReference type="PROSITE" id="PS50109">
    <property type="entry name" value="HIS_KIN"/>
    <property type="match status" value="1"/>
</dbReference>
<dbReference type="SUPFAM" id="SSF47384">
    <property type="entry name" value="Homodimeric domain of signal transducing histidine kinase"/>
    <property type="match status" value="1"/>
</dbReference>
<keyword evidence="3 4" id="KW-0597">Phosphoprotein</keyword>
<dbReference type="Gene3D" id="1.10.287.130">
    <property type="match status" value="1"/>
</dbReference>
<reference evidence="9 10" key="1">
    <citation type="submission" date="2020-08" db="EMBL/GenBank/DDBJ databases">
        <title>Genomic Encyclopedia of Type Strains, Phase IV (KMG-IV): sequencing the most valuable type-strain genomes for metagenomic binning, comparative biology and taxonomic classification.</title>
        <authorList>
            <person name="Goeker M."/>
        </authorList>
    </citation>
    <scope>NUCLEOTIDE SEQUENCE [LARGE SCALE GENOMIC DNA]</scope>
    <source>
        <strain evidence="9 10">DSM 7465</strain>
    </source>
</reference>
<evidence type="ECO:0000256" key="4">
    <source>
        <dbReference type="PROSITE-ProRule" id="PRU00169"/>
    </source>
</evidence>
<dbReference type="Pfam" id="PF00072">
    <property type="entry name" value="Response_reg"/>
    <property type="match status" value="1"/>
</dbReference>
<feature type="modified residue" description="4-aspartylphosphate" evidence="4">
    <location>
        <position position="513"/>
    </location>
</feature>
<dbReference type="SUPFAM" id="SSF55874">
    <property type="entry name" value="ATPase domain of HSP90 chaperone/DNA topoisomerase II/histidine kinase"/>
    <property type="match status" value="1"/>
</dbReference>
<dbReference type="InterPro" id="IPR036097">
    <property type="entry name" value="HisK_dim/P_sf"/>
</dbReference>
<evidence type="ECO:0000313" key="9">
    <source>
        <dbReference type="EMBL" id="MBB4640816.1"/>
    </source>
</evidence>
<dbReference type="InterPro" id="IPR011006">
    <property type="entry name" value="CheY-like_superfamily"/>
</dbReference>
<dbReference type="GO" id="GO:0000155">
    <property type="term" value="F:phosphorelay sensor kinase activity"/>
    <property type="evidence" value="ECO:0007669"/>
    <property type="project" value="InterPro"/>
</dbReference>
<evidence type="ECO:0000256" key="2">
    <source>
        <dbReference type="ARBA" id="ARBA00012438"/>
    </source>
</evidence>
<dbReference type="CDD" id="cd00156">
    <property type="entry name" value="REC"/>
    <property type="match status" value="1"/>
</dbReference>
<name>A0A840HTI5_9SPHN</name>
<dbReference type="SMART" id="SM00387">
    <property type="entry name" value="HATPase_c"/>
    <property type="match status" value="1"/>
</dbReference>
<evidence type="ECO:0000256" key="3">
    <source>
        <dbReference type="ARBA" id="ARBA00022553"/>
    </source>
</evidence>
<protein>
    <recommendedName>
        <fullName evidence="2">histidine kinase</fullName>
        <ecNumber evidence="2">2.7.13.3</ecNumber>
    </recommendedName>
</protein>
<feature type="domain" description="Histidine kinase" evidence="7">
    <location>
        <begin position="225"/>
        <end position="442"/>
    </location>
</feature>
<dbReference type="Gene3D" id="3.30.565.10">
    <property type="entry name" value="Histidine kinase-like ATPase, C-terminal domain"/>
    <property type="match status" value="1"/>
</dbReference>
<keyword evidence="6" id="KW-1133">Transmembrane helix</keyword>
<dbReference type="InterPro" id="IPR036890">
    <property type="entry name" value="HATPase_C_sf"/>
</dbReference>
<dbReference type="InterPro" id="IPR001789">
    <property type="entry name" value="Sig_transdc_resp-reg_receiver"/>
</dbReference>
<evidence type="ECO:0000256" key="6">
    <source>
        <dbReference type="SAM" id="Phobius"/>
    </source>
</evidence>
<dbReference type="PROSITE" id="PS50110">
    <property type="entry name" value="RESPONSE_REGULATORY"/>
    <property type="match status" value="1"/>
</dbReference>
<dbReference type="Pfam" id="PF17152">
    <property type="entry name" value="CHASE8"/>
    <property type="match status" value="1"/>
</dbReference>
<evidence type="ECO:0000256" key="1">
    <source>
        <dbReference type="ARBA" id="ARBA00000085"/>
    </source>
</evidence>
<dbReference type="Pfam" id="PF00512">
    <property type="entry name" value="HisKA"/>
    <property type="match status" value="1"/>
</dbReference>
<dbReference type="EMBL" id="JACHOV010000003">
    <property type="protein sequence ID" value="MBB4640816.1"/>
    <property type="molecule type" value="Genomic_DNA"/>
</dbReference>
<feature type="transmembrane region" description="Helical" evidence="6">
    <location>
        <begin position="12"/>
        <end position="32"/>
    </location>
</feature>
<dbReference type="EC" id="2.7.13.3" evidence="2"/>
<comment type="catalytic activity">
    <reaction evidence="1">
        <text>ATP + protein L-histidine = ADP + protein N-phospho-L-histidine.</text>
        <dbReference type="EC" id="2.7.13.3"/>
    </reaction>
</comment>
<dbReference type="InterPro" id="IPR033417">
    <property type="entry name" value="CHASE8"/>
</dbReference>
<dbReference type="SUPFAM" id="SSF52172">
    <property type="entry name" value="CheY-like"/>
    <property type="match status" value="1"/>
</dbReference>
<keyword evidence="5" id="KW-0175">Coiled coil</keyword>
<dbReference type="AlphaFoldDB" id="A0A840HTI5"/>
<dbReference type="InterPro" id="IPR004358">
    <property type="entry name" value="Sig_transdc_His_kin-like_C"/>
</dbReference>
<dbReference type="CDD" id="cd00082">
    <property type="entry name" value="HisKA"/>
    <property type="match status" value="1"/>
</dbReference>
<keyword evidence="9" id="KW-0808">Transferase</keyword>
<accession>A0A840HTI5</accession>